<evidence type="ECO:0008006" key="4">
    <source>
        <dbReference type="Google" id="ProtNLM"/>
    </source>
</evidence>
<sequence>MVPGVIKRWFGAGAGKAMGSYTTGIMGGAALAAATAAGLARAGAWPFSLAIWCVPAGVALACWVVCPDADQTGKA</sequence>
<feature type="transmembrane region" description="Helical" evidence="1">
    <location>
        <begin position="45"/>
        <end position="66"/>
    </location>
</feature>
<dbReference type="InterPro" id="IPR052524">
    <property type="entry name" value="MFS_Cyanate_Porter"/>
</dbReference>
<gene>
    <name evidence="2" type="ORF">PPNSA23_28580</name>
</gene>
<reference evidence="2 3" key="1">
    <citation type="submission" date="2024-10" db="EMBL/GenBank/DDBJ databases">
        <title>Isolation, draft genome sequencing and identification of Phyllobacterium sp. NSA23, isolated from leaf soil.</title>
        <authorList>
            <person name="Akita H."/>
        </authorList>
    </citation>
    <scope>NUCLEOTIDE SEQUENCE [LARGE SCALE GENOMIC DNA]</scope>
    <source>
        <strain evidence="2 3">NSA23</strain>
    </source>
</reference>
<feature type="transmembrane region" description="Helical" evidence="1">
    <location>
        <begin position="21"/>
        <end position="39"/>
    </location>
</feature>
<accession>A0ABQ0H1X3</accession>
<keyword evidence="3" id="KW-1185">Reference proteome</keyword>
<organism evidence="2 3">
    <name type="scientific">Phyllobacterium phragmitis</name>
    <dbReference type="NCBI Taxonomy" id="2670329"/>
    <lineage>
        <taxon>Bacteria</taxon>
        <taxon>Pseudomonadati</taxon>
        <taxon>Pseudomonadota</taxon>
        <taxon>Alphaproteobacteria</taxon>
        <taxon>Hyphomicrobiales</taxon>
        <taxon>Phyllobacteriaceae</taxon>
        <taxon>Phyllobacterium</taxon>
    </lineage>
</organism>
<dbReference type="EMBL" id="BAAFZP010000001">
    <property type="protein sequence ID" value="GAB1582915.1"/>
    <property type="molecule type" value="Genomic_DNA"/>
</dbReference>
<dbReference type="RefSeq" id="WP_407865449.1">
    <property type="nucleotide sequence ID" value="NZ_BAAFZP010000001.1"/>
</dbReference>
<protein>
    <recommendedName>
        <fullName evidence="4">MFS transporter</fullName>
    </recommendedName>
</protein>
<keyword evidence="1" id="KW-0812">Transmembrane</keyword>
<evidence type="ECO:0000313" key="2">
    <source>
        <dbReference type="EMBL" id="GAB1582915.1"/>
    </source>
</evidence>
<keyword evidence="1" id="KW-0472">Membrane</keyword>
<dbReference type="InterPro" id="IPR036259">
    <property type="entry name" value="MFS_trans_sf"/>
</dbReference>
<comment type="caution">
    <text evidence="2">The sequence shown here is derived from an EMBL/GenBank/DDBJ whole genome shotgun (WGS) entry which is preliminary data.</text>
</comment>
<dbReference type="PANTHER" id="PTHR23523:SF1">
    <property type="entry name" value="CYANATE TRANSPORT PROTEIN CYNX"/>
    <property type="match status" value="1"/>
</dbReference>
<keyword evidence="1" id="KW-1133">Transmembrane helix</keyword>
<evidence type="ECO:0000256" key="1">
    <source>
        <dbReference type="SAM" id="Phobius"/>
    </source>
</evidence>
<evidence type="ECO:0000313" key="3">
    <source>
        <dbReference type="Proteomes" id="UP001628091"/>
    </source>
</evidence>
<name>A0ABQ0H1X3_9HYPH</name>
<dbReference type="PANTHER" id="PTHR23523">
    <property type="match status" value="1"/>
</dbReference>
<dbReference type="SUPFAM" id="SSF103473">
    <property type="entry name" value="MFS general substrate transporter"/>
    <property type="match status" value="1"/>
</dbReference>
<proteinExistence type="predicted"/>
<dbReference type="Proteomes" id="UP001628091">
    <property type="component" value="Unassembled WGS sequence"/>
</dbReference>